<dbReference type="AlphaFoldDB" id="A0A9X2A137"/>
<reference evidence="3" key="1">
    <citation type="submission" date="2022-01" db="EMBL/GenBank/DDBJ databases">
        <title>Genome sequencing of Zunongwangia sp. M21534 genome.</title>
        <authorList>
            <person name="Chen Y."/>
            <person name="Dong C."/>
            <person name="Shao Z."/>
        </authorList>
    </citation>
    <scope>NUCLEOTIDE SEQUENCE</scope>
    <source>
        <strain evidence="3">MCCC M21534</strain>
    </source>
</reference>
<evidence type="ECO:0000313" key="4">
    <source>
        <dbReference type="Proteomes" id="UP001139521"/>
    </source>
</evidence>
<protein>
    <submittedName>
        <fullName evidence="3">Protein-disulfide reductase DsbD N-terminal domain-containing protein</fullName>
    </submittedName>
</protein>
<dbReference type="InterPro" id="IPR028250">
    <property type="entry name" value="DsbDN"/>
</dbReference>
<comment type="caution">
    <text evidence="3">The sequence shown here is derived from an EMBL/GenBank/DDBJ whole genome shotgun (WGS) entry which is preliminary data.</text>
</comment>
<feature type="non-terminal residue" evidence="3">
    <location>
        <position position="206"/>
    </location>
</feature>
<keyword evidence="1" id="KW-0812">Transmembrane</keyword>
<feature type="transmembrane region" description="Helical" evidence="1">
    <location>
        <begin position="184"/>
        <end position="205"/>
    </location>
</feature>
<accession>A0A9X2A137</accession>
<dbReference type="Gene3D" id="2.60.40.1250">
    <property type="entry name" value="Thiol:disulfide interchange protein DsbD, N-terminal domain"/>
    <property type="match status" value="1"/>
</dbReference>
<gene>
    <name evidence="3" type="ORF">L1967_19315</name>
</gene>
<dbReference type="GO" id="GO:0015035">
    <property type="term" value="F:protein-disulfide reductase activity"/>
    <property type="evidence" value="ECO:0007669"/>
    <property type="project" value="TreeGrafter"/>
</dbReference>
<dbReference type="Pfam" id="PF11412">
    <property type="entry name" value="DsbD_N"/>
    <property type="match status" value="1"/>
</dbReference>
<proteinExistence type="predicted"/>
<dbReference type="PANTHER" id="PTHR32234">
    <property type="entry name" value="THIOL:DISULFIDE INTERCHANGE PROTEIN DSBD"/>
    <property type="match status" value="1"/>
</dbReference>
<keyword evidence="1" id="KW-1133">Transmembrane helix</keyword>
<sequence>MLKTGRLFQASLLLFLLFTVTGGAQILNPVKWSTTTEKISDTEYYLVAKAILEDGWHLYSQNVPDGGPVATTFIYDDSEGNFRIVGNTQEEDGIVVEDPVFEMEIKYFAKSVIFKQKIELTGEVKTIQAFVEFMVCDNTRCLPPGEEELIFNLLEQTSAETVTGSTKSANDLSQEKEPESSRDLFTIFILSFLGGFAALLTPCVFP</sequence>
<organism evidence="3 4">
    <name type="scientific">Zunongwangia pacifica</name>
    <dbReference type="NCBI Taxonomy" id="2911062"/>
    <lineage>
        <taxon>Bacteria</taxon>
        <taxon>Pseudomonadati</taxon>
        <taxon>Bacteroidota</taxon>
        <taxon>Flavobacteriia</taxon>
        <taxon>Flavobacteriales</taxon>
        <taxon>Flavobacteriaceae</taxon>
        <taxon>Zunongwangia</taxon>
    </lineage>
</organism>
<dbReference type="EMBL" id="JAKHSK010000041">
    <property type="protein sequence ID" value="MCL6220445.1"/>
    <property type="molecule type" value="Genomic_DNA"/>
</dbReference>
<feature type="domain" description="Thiol:disulfide interchange protein DsbD N-terminal" evidence="2">
    <location>
        <begin position="40"/>
        <end position="148"/>
    </location>
</feature>
<dbReference type="RefSeq" id="WP_249603143.1">
    <property type="nucleotide sequence ID" value="NZ_JAKHSK010000041.1"/>
</dbReference>
<evidence type="ECO:0000259" key="2">
    <source>
        <dbReference type="Pfam" id="PF11412"/>
    </source>
</evidence>
<dbReference type="GO" id="GO:0045454">
    <property type="term" value="P:cell redox homeostasis"/>
    <property type="evidence" value="ECO:0007669"/>
    <property type="project" value="TreeGrafter"/>
</dbReference>
<dbReference type="PANTHER" id="PTHR32234:SF0">
    <property type="entry name" value="THIOL:DISULFIDE INTERCHANGE PROTEIN DSBD"/>
    <property type="match status" value="1"/>
</dbReference>
<evidence type="ECO:0000313" key="3">
    <source>
        <dbReference type="EMBL" id="MCL6220445.1"/>
    </source>
</evidence>
<name>A0A9X2A137_9FLAO</name>
<dbReference type="Proteomes" id="UP001139521">
    <property type="component" value="Unassembled WGS sequence"/>
</dbReference>
<evidence type="ECO:0000256" key="1">
    <source>
        <dbReference type="SAM" id="Phobius"/>
    </source>
</evidence>
<dbReference type="InterPro" id="IPR036929">
    <property type="entry name" value="DsbDN_sf"/>
</dbReference>
<keyword evidence="4" id="KW-1185">Reference proteome</keyword>
<keyword evidence="1" id="KW-0472">Membrane</keyword>